<dbReference type="Pfam" id="PF02423">
    <property type="entry name" value="OCD_Mu_crystall"/>
    <property type="match status" value="1"/>
</dbReference>
<dbReference type="Gene3D" id="3.40.50.720">
    <property type="entry name" value="NAD(P)-binding Rossmann-like Domain"/>
    <property type="match status" value="1"/>
</dbReference>
<reference evidence="1" key="1">
    <citation type="submission" date="2020-05" db="EMBL/GenBank/DDBJ databases">
        <authorList>
            <person name="Chiriac C."/>
            <person name="Salcher M."/>
            <person name="Ghai R."/>
            <person name="Kavagutti S V."/>
        </authorList>
    </citation>
    <scope>NUCLEOTIDE SEQUENCE</scope>
</reference>
<dbReference type="EMBL" id="CAFBNE010000025">
    <property type="protein sequence ID" value="CAB4942909.1"/>
    <property type="molecule type" value="Genomic_DNA"/>
</dbReference>
<dbReference type="PIRSF" id="PIRSF001439">
    <property type="entry name" value="CryM"/>
    <property type="match status" value="1"/>
</dbReference>
<accession>A0A6J7JJC0</accession>
<dbReference type="InterPro" id="IPR023401">
    <property type="entry name" value="ODC_N"/>
</dbReference>
<dbReference type="PANTHER" id="PTHR13812:SF19">
    <property type="entry name" value="KETIMINE REDUCTASE MU-CRYSTALLIN"/>
    <property type="match status" value="1"/>
</dbReference>
<dbReference type="SUPFAM" id="SSF51735">
    <property type="entry name" value="NAD(P)-binding Rossmann-fold domains"/>
    <property type="match status" value="1"/>
</dbReference>
<dbReference type="Gene3D" id="3.30.1780.10">
    <property type="entry name" value="ornithine cyclodeaminase, domain 1"/>
    <property type="match status" value="1"/>
</dbReference>
<dbReference type="InterPro" id="IPR003462">
    <property type="entry name" value="ODC_Mu_crystall"/>
</dbReference>
<proteinExistence type="predicted"/>
<dbReference type="InterPro" id="IPR036291">
    <property type="entry name" value="NAD(P)-bd_dom_sf"/>
</dbReference>
<gene>
    <name evidence="1" type="ORF">UFOPK3772_01044</name>
</gene>
<protein>
    <submittedName>
        <fullName evidence="1">Unannotated protein</fullName>
    </submittedName>
</protein>
<dbReference type="PANTHER" id="PTHR13812">
    <property type="entry name" value="KETIMINE REDUCTASE MU-CRYSTALLIN"/>
    <property type="match status" value="1"/>
</dbReference>
<evidence type="ECO:0000313" key="1">
    <source>
        <dbReference type="EMBL" id="CAB4942909.1"/>
    </source>
</evidence>
<dbReference type="AlphaFoldDB" id="A0A6J7JJC0"/>
<organism evidence="1">
    <name type="scientific">freshwater metagenome</name>
    <dbReference type="NCBI Taxonomy" id="449393"/>
    <lineage>
        <taxon>unclassified sequences</taxon>
        <taxon>metagenomes</taxon>
        <taxon>ecological metagenomes</taxon>
    </lineage>
</organism>
<sequence>MTLEIFGPDQVREAVPMNVAITAVRDAFVGLGAGEFEMPVRNALDEGRFLTMSAYHRPTSSAVVKSVSVVLGRSPAVTGSVAFLTVTGSTTYVMDAATVTSLRTGAVVGVATDALAPPDAAHLVLLGLGAQAPDQLRAIRVVRPIERVTLVHRDDAWVRAFRDTWAADLAGLDVEVSTDPSAAVAEADVVCCATPSTVPLFQANALPSRVHVNAIGAYRLSMRELPDELLAGALVVVDQREAALEESGEIHHAMEAGVLEERDLVELSAVLTGIERPDRTVFKSVGLAIQDWAIGAVVSGLKI</sequence>
<dbReference type="GO" id="GO:0005737">
    <property type="term" value="C:cytoplasm"/>
    <property type="evidence" value="ECO:0007669"/>
    <property type="project" value="TreeGrafter"/>
</dbReference>
<name>A0A6J7JJC0_9ZZZZ</name>